<feature type="transmembrane region" description="Helical" evidence="6">
    <location>
        <begin position="216"/>
        <end position="235"/>
    </location>
</feature>
<dbReference type="Pfam" id="PF00892">
    <property type="entry name" value="EamA"/>
    <property type="match status" value="2"/>
</dbReference>
<dbReference type="AlphaFoldDB" id="A0A2K2H8Y4"/>
<evidence type="ECO:0000259" key="7">
    <source>
        <dbReference type="Pfam" id="PF00892"/>
    </source>
</evidence>
<dbReference type="EMBL" id="PPFX01000025">
    <property type="protein sequence ID" value="PNU19680.1"/>
    <property type="molecule type" value="Genomic_DNA"/>
</dbReference>
<feature type="transmembrane region" description="Helical" evidence="6">
    <location>
        <begin position="306"/>
        <end position="325"/>
    </location>
</feature>
<evidence type="ECO:0000313" key="8">
    <source>
        <dbReference type="EMBL" id="PNU19680.1"/>
    </source>
</evidence>
<feature type="transmembrane region" description="Helical" evidence="6">
    <location>
        <begin position="331"/>
        <end position="350"/>
    </location>
</feature>
<evidence type="ECO:0000256" key="2">
    <source>
        <dbReference type="ARBA" id="ARBA00022475"/>
    </source>
</evidence>
<dbReference type="SUPFAM" id="SSF103481">
    <property type="entry name" value="Multidrug resistance efflux transporter EmrE"/>
    <property type="match status" value="2"/>
</dbReference>
<comment type="caution">
    <text evidence="8">The sequence shown here is derived from an EMBL/GenBank/DDBJ whole genome shotgun (WGS) entry which is preliminary data.</text>
</comment>
<feature type="transmembrane region" description="Helical" evidence="6">
    <location>
        <begin position="187"/>
        <end position="204"/>
    </location>
</feature>
<name>A0A2K2H8Y4_9BACT</name>
<dbReference type="PANTHER" id="PTHR42920">
    <property type="entry name" value="OS03G0707200 PROTEIN-RELATED"/>
    <property type="match status" value="1"/>
</dbReference>
<feature type="transmembrane region" description="Helical" evidence="6">
    <location>
        <begin position="161"/>
        <end position="180"/>
    </location>
</feature>
<dbReference type="InterPro" id="IPR000620">
    <property type="entry name" value="EamA_dom"/>
</dbReference>
<evidence type="ECO:0000256" key="1">
    <source>
        <dbReference type="ARBA" id="ARBA00004651"/>
    </source>
</evidence>
<dbReference type="GO" id="GO:0005886">
    <property type="term" value="C:plasma membrane"/>
    <property type="evidence" value="ECO:0007669"/>
    <property type="project" value="UniProtKB-SubCell"/>
</dbReference>
<feature type="domain" description="EamA" evidence="7">
    <location>
        <begin position="74"/>
        <end position="203"/>
    </location>
</feature>
<keyword evidence="4 6" id="KW-1133">Transmembrane helix</keyword>
<keyword evidence="5 6" id="KW-0472">Membrane</keyword>
<accession>A0A2K2H8Y4</accession>
<dbReference type="InterPro" id="IPR037185">
    <property type="entry name" value="EmrE-like"/>
</dbReference>
<feature type="transmembrane region" description="Helical" evidence="6">
    <location>
        <begin position="76"/>
        <end position="96"/>
    </location>
</feature>
<dbReference type="InterPro" id="IPR051258">
    <property type="entry name" value="Diverse_Substrate_Transporter"/>
</dbReference>
<feature type="transmembrane region" description="Helical" evidence="6">
    <location>
        <begin position="132"/>
        <end position="149"/>
    </location>
</feature>
<dbReference type="Proteomes" id="UP000236340">
    <property type="component" value="Unassembled WGS sequence"/>
</dbReference>
<evidence type="ECO:0000256" key="6">
    <source>
        <dbReference type="SAM" id="Phobius"/>
    </source>
</evidence>
<evidence type="ECO:0000313" key="9">
    <source>
        <dbReference type="Proteomes" id="UP000236340"/>
    </source>
</evidence>
<feature type="transmembrane region" description="Helical" evidence="6">
    <location>
        <begin position="102"/>
        <end position="120"/>
    </location>
</feature>
<feature type="transmembrane region" description="Helical" evidence="6">
    <location>
        <begin position="242"/>
        <end position="262"/>
    </location>
</feature>
<keyword evidence="3 6" id="KW-0812">Transmembrane</keyword>
<evidence type="ECO:0000256" key="4">
    <source>
        <dbReference type="ARBA" id="ARBA00022989"/>
    </source>
</evidence>
<evidence type="ECO:0000256" key="3">
    <source>
        <dbReference type="ARBA" id="ARBA00022692"/>
    </source>
</evidence>
<dbReference type="PANTHER" id="PTHR42920:SF5">
    <property type="entry name" value="EAMA DOMAIN-CONTAINING PROTEIN"/>
    <property type="match status" value="1"/>
</dbReference>
<feature type="domain" description="EamA" evidence="7">
    <location>
        <begin position="212"/>
        <end position="346"/>
    </location>
</feature>
<organism evidence="8 9">
    <name type="scientific">Geothermobacter hydrogeniphilus</name>
    <dbReference type="NCBI Taxonomy" id="1969733"/>
    <lineage>
        <taxon>Bacteria</taxon>
        <taxon>Pseudomonadati</taxon>
        <taxon>Thermodesulfobacteriota</taxon>
        <taxon>Desulfuromonadia</taxon>
        <taxon>Desulfuromonadales</taxon>
        <taxon>Geothermobacteraceae</taxon>
        <taxon>Geothermobacter</taxon>
    </lineage>
</organism>
<dbReference type="Gene3D" id="1.10.3730.20">
    <property type="match status" value="1"/>
</dbReference>
<evidence type="ECO:0000256" key="5">
    <source>
        <dbReference type="ARBA" id="ARBA00023136"/>
    </source>
</evidence>
<reference evidence="8 9" key="1">
    <citation type="journal article" date="2018" name="Genome Announc.">
        <title>Genome Sequence of Geothermobacter sp. HR-1 Iron Reducer from the Loihi Seamount.</title>
        <authorList>
            <person name="Smith H."/>
            <person name="Abuyen K."/>
            <person name="Tremblay J."/>
            <person name="Savalia P."/>
            <person name="Perez-Rodriguez I."/>
            <person name="Emerson D."/>
            <person name="Tully B."/>
            <person name="Amend J."/>
        </authorList>
    </citation>
    <scope>NUCLEOTIDE SEQUENCE [LARGE SCALE GENOMIC DNA]</scope>
    <source>
        <strain evidence="8 9">HR-1</strain>
    </source>
</reference>
<feature type="transmembrane region" description="Helical" evidence="6">
    <location>
        <begin position="274"/>
        <end position="294"/>
    </location>
</feature>
<sequence length="364" mass="39658">MGSFWPRSMIDSPGFFCFVKQQFGRNEGAYSTAREKASRISRSRVTSVPAIDPWPCDSMTPVVETNGPVSRPLAEFLLVTVTLFWGGTFPLVKMALDEIPVMAFLWIRFALAALLLAVFAGRGWKSLDRRGVGLGIALGVLLFLSYLFQTLGLERTSSSNTGFLTGLNVVWVPLLAGPLLRKAPAPGARIGVGMALAGLLLLTWQWPWRLNPGDALVFVASVFIALHILGLDAWTAGYDGRALACVQITTMAVLSLCGNLVFEPRLWPHHWSGLLLASLFICAVLATVYAFWIMTAFQRLTTPTRAALIYTLEPVWAALFSILLLGERLSVLNWVGGVCIILGMVFAELAPLARKSKPCSENAG</sequence>
<gene>
    <name evidence="8" type="ORF">C2E25_11290</name>
</gene>
<proteinExistence type="predicted"/>
<keyword evidence="2" id="KW-1003">Cell membrane</keyword>
<protein>
    <submittedName>
        <fullName evidence="8">EamA/RhaT family transporter</fullName>
    </submittedName>
</protein>
<comment type="subcellular location">
    <subcellularLocation>
        <location evidence="1">Cell membrane</location>
        <topology evidence="1">Multi-pass membrane protein</topology>
    </subcellularLocation>
</comment>